<reference evidence="3 4" key="1">
    <citation type="submission" date="2018-11" db="EMBL/GenBank/DDBJ databases">
        <title>Microbial catabolism of amino acid.</title>
        <authorList>
            <person name="Hibi M."/>
            <person name="Ogawa J."/>
        </authorList>
    </citation>
    <scope>NUCLEOTIDE SEQUENCE [LARGE SCALE GENOMIC DNA]</scope>
    <source>
        <strain evidence="3 4">C31-06</strain>
    </source>
</reference>
<keyword evidence="4" id="KW-1185">Reference proteome</keyword>
<feature type="domain" description="BD-FAE-like" evidence="2">
    <location>
        <begin position="53"/>
        <end position="254"/>
    </location>
</feature>
<dbReference type="InterPro" id="IPR050300">
    <property type="entry name" value="GDXG_lipolytic_enzyme"/>
</dbReference>
<dbReference type="GO" id="GO:0016787">
    <property type="term" value="F:hydrolase activity"/>
    <property type="evidence" value="ECO:0007669"/>
    <property type="project" value="UniProtKB-KW"/>
</dbReference>
<dbReference type="AlphaFoldDB" id="A0A402CKB1"/>
<keyword evidence="1" id="KW-0378">Hydrolase</keyword>
<dbReference type="PANTHER" id="PTHR48081:SF13">
    <property type="entry name" value="ALPHA_BETA HYDROLASE"/>
    <property type="match status" value="1"/>
</dbReference>
<organism evidence="3 4">
    <name type="scientific">Rhodococcus wratislaviensis</name>
    <name type="common">Tsukamurella wratislaviensis</name>
    <dbReference type="NCBI Taxonomy" id="44752"/>
    <lineage>
        <taxon>Bacteria</taxon>
        <taxon>Bacillati</taxon>
        <taxon>Actinomycetota</taxon>
        <taxon>Actinomycetes</taxon>
        <taxon>Mycobacteriales</taxon>
        <taxon>Nocardiaceae</taxon>
        <taxon>Rhodococcus</taxon>
    </lineage>
</organism>
<accession>A0A402CKB1</accession>
<dbReference type="PANTHER" id="PTHR48081">
    <property type="entry name" value="AB HYDROLASE SUPERFAMILY PROTEIN C4A8.06C"/>
    <property type="match status" value="1"/>
</dbReference>
<protein>
    <submittedName>
        <fullName evidence="3">Esterase/lipase</fullName>
    </submittedName>
</protein>
<gene>
    <name evidence="3" type="ORF">Rhow_008273</name>
</gene>
<dbReference type="OrthoDB" id="9803828at2"/>
<dbReference type="Pfam" id="PF20434">
    <property type="entry name" value="BD-FAE"/>
    <property type="match status" value="1"/>
</dbReference>
<dbReference type="EMBL" id="BHYM01000085">
    <property type="protein sequence ID" value="GCE43975.1"/>
    <property type="molecule type" value="Genomic_DNA"/>
</dbReference>
<evidence type="ECO:0000313" key="4">
    <source>
        <dbReference type="Proteomes" id="UP000287519"/>
    </source>
</evidence>
<dbReference type="InterPro" id="IPR029058">
    <property type="entry name" value="AB_hydrolase_fold"/>
</dbReference>
<evidence type="ECO:0000259" key="2">
    <source>
        <dbReference type="Pfam" id="PF20434"/>
    </source>
</evidence>
<evidence type="ECO:0000313" key="3">
    <source>
        <dbReference type="EMBL" id="GCE43975.1"/>
    </source>
</evidence>
<name>A0A402CKB1_RHOWR</name>
<comment type="caution">
    <text evidence="3">The sequence shown here is derived from an EMBL/GenBank/DDBJ whole genome shotgun (WGS) entry which is preliminary data.</text>
</comment>
<dbReference type="SUPFAM" id="SSF53474">
    <property type="entry name" value="alpha/beta-Hydrolases"/>
    <property type="match status" value="1"/>
</dbReference>
<sequence length="295" mass="31198">MTRKIADIAPTIDYESVTSPELLMPPPVSALPATVSHRGVIYAAVPGWRPLRLDLHLPTSGGPWPVVLYIHGGSFVGGVREMGPWTTLPSRGIAVASASYRLAAEVGFPEPVEDVRAAVRWLRRHARGWNLDPERLSLWGSSAGALLAGIAGVSGDRTLGRTIGDGAESTVVRSVIAHYGVADARALTTDADPGGARAAADLSAIVDLYTANSNVAPAVAPHITDGVRPDYLLVHGNADCRVGHAQSVDLHAALLNAGFNSTLRIVEGADHGAAEFADDTRTEWALTFLRESWKE</sequence>
<evidence type="ECO:0000256" key="1">
    <source>
        <dbReference type="ARBA" id="ARBA00022801"/>
    </source>
</evidence>
<dbReference type="RefSeq" id="WP_124395638.1">
    <property type="nucleotide sequence ID" value="NZ_BHYM01000085.1"/>
</dbReference>
<proteinExistence type="predicted"/>
<dbReference type="Proteomes" id="UP000287519">
    <property type="component" value="Unassembled WGS sequence"/>
</dbReference>
<dbReference type="InterPro" id="IPR049492">
    <property type="entry name" value="BD-FAE-like_dom"/>
</dbReference>
<dbReference type="Gene3D" id="3.40.50.1820">
    <property type="entry name" value="alpha/beta hydrolase"/>
    <property type="match status" value="1"/>
</dbReference>